<dbReference type="EMBL" id="LR796668">
    <property type="protein sequence ID" value="CAB4158298.1"/>
    <property type="molecule type" value="Genomic_DNA"/>
</dbReference>
<gene>
    <name evidence="1" type="ORF">UFOVP427_44</name>
    <name evidence="2" type="ORF">UFOVP697_12</name>
</gene>
<sequence>MLLDRFKKVGNFLKAYFTKDKSLWARLTIENLQDILEAERLLKNPLDLAVTIISIVDRESPAQVKLYDYDDLSKRYKEIAAELKEIPKMPLPKYCKLDKKSYYIAALIEEQQTAQMIEIIKFKEMEDNLDTLHYQIASMLREIKRGMIQDYDADSHEQRAEQVKKHFLAKDALALGGFFLIVWEEYLKIIPQYLNQEMIDQIRMEI</sequence>
<organism evidence="2">
    <name type="scientific">uncultured Caudovirales phage</name>
    <dbReference type="NCBI Taxonomy" id="2100421"/>
    <lineage>
        <taxon>Viruses</taxon>
        <taxon>Duplodnaviria</taxon>
        <taxon>Heunggongvirae</taxon>
        <taxon>Uroviricota</taxon>
        <taxon>Caudoviricetes</taxon>
        <taxon>Peduoviridae</taxon>
        <taxon>Maltschvirus</taxon>
        <taxon>Maltschvirus maltsch</taxon>
    </lineage>
</organism>
<dbReference type="EMBL" id="LR796400">
    <property type="protein sequence ID" value="CAB4142103.1"/>
    <property type="molecule type" value="Genomic_DNA"/>
</dbReference>
<protein>
    <submittedName>
        <fullName evidence="2">Uncharacterized protein</fullName>
    </submittedName>
</protein>
<evidence type="ECO:0000313" key="2">
    <source>
        <dbReference type="EMBL" id="CAB4158298.1"/>
    </source>
</evidence>
<reference evidence="2" key="1">
    <citation type="submission" date="2020-04" db="EMBL/GenBank/DDBJ databases">
        <authorList>
            <person name="Chiriac C."/>
            <person name="Salcher M."/>
            <person name="Ghai R."/>
            <person name="Kavagutti S V."/>
        </authorList>
    </citation>
    <scope>NUCLEOTIDE SEQUENCE</scope>
</reference>
<proteinExistence type="predicted"/>
<name>A0A6J5NMT4_9CAUD</name>
<evidence type="ECO:0000313" key="1">
    <source>
        <dbReference type="EMBL" id="CAB4142103.1"/>
    </source>
</evidence>
<accession>A0A6J5NMT4</accession>